<keyword evidence="5 8" id="KW-0808">Transferase</keyword>
<name>A0A3E0DRF4_9GAMM</name>
<evidence type="ECO:0000313" key="9">
    <source>
        <dbReference type="Proteomes" id="UP000256542"/>
    </source>
</evidence>
<dbReference type="GO" id="GO:0005829">
    <property type="term" value="C:cytosol"/>
    <property type="evidence" value="ECO:0007669"/>
    <property type="project" value="TreeGrafter"/>
</dbReference>
<dbReference type="Pfam" id="PF00155">
    <property type="entry name" value="Aminotran_1_2"/>
    <property type="match status" value="1"/>
</dbReference>
<dbReference type="RefSeq" id="WP_115896805.1">
    <property type="nucleotide sequence ID" value="NZ_QUNG01000003.1"/>
</dbReference>
<sequence length="403" mass="44418">MLSTLPPLETDPLWELIRLFKEDKRDHKIDLVIGVYRDESGQTPVFDIVQKAEHWLANNAQSKAYKQLSGNAQFNHHMGQFLLSPDKASAASHCTIQTVGGTGALRVLGDFIHRLSPNATVWNTDPGYINHQPIMEAAGLRVNHFRWQQKEGVLDIESCLSDLSDARRGDILLLHGCCHNPSGIDPTFAQWQAFATFCKNTGVIPLIDMAYQGFGDGPDTDAAGLRWLVSQLDLVLIASSCSKNMGLYCERIGAATIVTKDTAQQTSVRVLLEHIARVNYSMPPDHGAAVAAFVFSHPEQWSAELTQCRLRILTIRQQLGSTLKALGASAELCALAKQKGMFSLLPFSATQMQQLQEKHAIYGTSNGRINIAGLQTHQIRTLANALIDISQWDNHNNADQLTA</sequence>
<dbReference type="OrthoDB" id="9766445at2"/>
<dbReference type="GO" id="GO:0033585">
    <property type="term" value="P:L-phenylalanine biosynthetic process from chorismate via phenylpyruvate"/>
    <property type="evidence" value="ECO:0007669"/>
    <property type="project" value="TreeGrafter"/>
</dbReference>
<dbReference type="InterPro" id="IPR000796">
    <property type="entry name" value="Asp_trans"/>
</dbReference>
<feature type="domain" description="Aminotransferase class I/classII large" evidence="7">
    <location>
        <begin position="27"/>
        <end position="386"/>
    </location>
</feature>
<evidence type="ECO:0000256" key="1">
    <source>
        <dbReference type="ARBA" id="ARBA00001933"/>
    </source>
</evidence>
<comment type="caution">
    <text evidence="8">The sequence shown here is derived from an EMBL/GenBank/DDBJ whole genome shotgun (WGS) entry which is preliminary data.</text>
</comment>
<reference evidence="8 9" key="1">
    <citation type="submission" date="2018-08" db="EMBL/GenBank/DDBJ databases">
        <title>Genomic Encyclopedia of Type Strains, Phase III (KMG-III): the genomes of soil and plant-associated and newly described type strains.</title>
        <authorList>
            <person name="Whitman W."/>
        </authorList>
    </citation>
    <scope>NUCLEOTIDE SEQUENCE [LARGE SCALE GENOMIC DNA]</scope>
    <source>
        <strain evidence="8 9">CECT 7375</strain>
    </source>
</reference>
<dbReference type="PANTHER" id="PTHR11879:SF22">
    <property type="entry name" value="ASPARTATE AMINOTRANSFERASE, MITOCHONDRIAL"/>
    <property type="match status" value="1"/>
</dbReference>
<organism evidence="8 9">
    <name type="scientific">Marinomonas pollencensis</name>
    <dbReference type="NCBI Taxonomy" id="491954"/>
    <lineage>
        <taxon>Bacteria</taxon>
        <taxon>Pseudomonadati</taxon>
        <taxon>Pseudomonadota</taxon>
        <taxon>Gammaproteobacteria</taxon>
        <taxon>Oceanospirillales</taxon>
        <taxon>Oceanospirillaceae</taxon>
        <taxon>Marinomonas</taxon>
    </lineage>
</organism>
<dbReference type="EMBL" id="QUNG01000003">
    <property type="protein sequence ID" value="REG84922.1"/>
    <property type="molecule type" value="Genomic_DNA"/>
</dbReference>
<keyword evidence="4 8" id="KW-0032">Aminotransferase</keyword>
<evidence type="ECO:0000256" key="4">
    <source>
        <dbReference type="ARBA" id="ARBA00022576"/>
    </source>
</evidence>
<evidence type="ECO:0000256" key="6">
    <source>
        <dbReference type="ARBA" id="ARBA00022898"/>
    </source>
</evidence>
<dbReference type="InterPro" id="IPR015421">
    <property type="entry name" value="PyrdxlP-dep_Trfase_major"/>
</dbReference>
<dbReference type="AlphaFoldDB" id="A0A3E0DRF4"/>
<dbReference type="PANTHER" id="PTHR11879">
    <property type="entry name" value="ASPARTATE AMINOTRANSFERASE"/>
    <property type="match status" value="1"/>
</dbReference>
<dbReference type="Gene3D" id="3.40.640.10">
    <property type="entry name" value="Type I PLP-dependent aspartate aminotransferase-like (Major domain)"/>
    <property type="match status" value="1"/>
</dbReference>
<evidence type="ECO:0000256" key="2">
    <source>
        <dbReference type="ARBA" id="ARBA00007441"/>
    </source>
</evidence>
<proteinExistence type="inferred from homology"/>
<accession>A0A3E0DRF4</accession>
<protein>
    <submittedName>
        <fullName evidence="8">Aspartate aminotransferase</fullName>
    </submittedName>
</protein>
<dbReference type="GO" id="GO:0004838">
    <property type="term" value="F:L-tyrosine-2-oxoglutarate transaminase activity"/>
    <property type="evidence" value="ECO:0007669"/>
    <property type="project" value="TreeGrafter"/>
</dbReference>
<evidence type="ECO:0000256" key="3">
    <source>
        <dbReference type="ARBA" id="ARBA00011738"/>
    </source>
</evidence>
<dbReference type="GO" id="GO:0004069">
    <property type="term" value="F:L-aspartate:2-oxoglutarate aminotransferase activity"/>
    <property type="evidence" value="ECO:0007669"/>
    <property type="project" value="TreeGrafter"/>
</dbReference>
<comment type="similarity">
    <text evidence="2">Belongs to the class-I pyridoxal-phosphate-dependent aminotransferase family.</text>
</comment>
<gene>
    <name evidence="8" type="ORF">DFP81_103120</name>
</gene>
<dbReference type="Gene3D" id="3.90.1150.10">
    <property type="entry name" value="Aspartate Aminotransferase, domain 1"/>
    <property type="match status" value="1"/>
</dbReference>
<comment type="cofactor">
    <cofactor evidence="1">
        <name>pyridoxal 5'-phosphate</name>
        <dbReference type="ChEBI" id="CHEBI:597326"/>
    </cofactor>
</comment>
<evidence type="ECO:0000259" key="7">
    <source>
        <dbReference type="Pfam" id="PF00155"/>
    </source>
</evidence>
<dbReference type="NCBIfam" id="NF006719">
    <property type="entry name" value="PRK09257.1"/>
    <property type="match status" value="1"/>
</dbReference>
<comment type="subunit">
    <text evidence="3">Homodimer.</text>
</comment>
<keyword evidence="9" id="KW-1185">Reference proteome</keyword>
<dbReference type="InterPro" id="IPR004839">
    <property type="entry name" value="Aminotransferase_I/II_large"/>
</dbReference>
<evidence type="ECO:0000256" key="5">
    <source>
        <dbReference type="ARBA" id="ARBA00022679"/>
    </source>
</evidence>
<dbReference type="SUPFAM" id="SSF53383">
    <property type="entry name" value="PLP-dependent transferases"/>
    <property type="match status" value="1"/>
</dbReference>
<dbReference type="GO" id="GO:0030170">
    <property type="term" value="F:pyridoxal phosphate binding"/>
    <property type="evidence" value="ECO:0007669"/>
    <property type="project" value="InterPro"/>
</dbReference>
<evidence type="ECO:0000313" key="8">
    <source>
        <dbReference type="EMBL" id="REG84922.1"/>
    </source>
</evidence>
<keyword evidence="6" id="KW-0663">Pyridoxal phosphate</keyword>
<dbReference type="InterPro" id="IPR015422">
    <property type="entry name" value="PyrdxlP-dep_Trfase_small"/>
</dbReference>
<dbReference type="CDD" id="cd00609">
    <property type="entry name" value="AAT_like"/>
    <property type="match status" value="1"/>
</dbReference>
<dbReference type="InterPro" id="IPR015424">
    <property type="entry name" value="PyrdxlP-dep_Trfase"/>
</dbReference>
<dbReference type="Proteomes" id="UP000256542">
    <property type="component" value="Unassembled WGS sequence"/>
</dbReference>
<dbReference type="PRINTS" id="PR00799">
    <property type="entry name" value="TRANSAMINASE"/>
</dbReference>
<dbReference type="GO" id="GO:0042802">
    <property type="term" value="F:identical protein binding"/>
    <property type="evidence" value="ECO:0007669"/>
    <property type="project" value="TreeGrafter"/>
</dbReference>